<dbReference type="NCBIfam" id="TIGR01730">
    <property type="entry name" value="RND_mfp"/>
    <property type="match status" value="1"/>
</dbReference>
<dbReference type="PANTHER" id="PTHR30469:SF15">
    <property type="entry name" value="HLYD FAMILY OF SECRETION PROTEINS"/>
    <property type="match status" value="1"/>
</dbReference>
<dbReference type="Pfam" id="PF25989">
    <property type="entry name" value="YknX_C"/>
    <property type="match status" value="1"/>
</dbReference>
<feature type="chain" id="PRO_5032904243" evidence="3">
    <location>
        <begin position="20"/>
        <end position="361"/>
    </location>
</feature>
<evidence type="ECO:0000256" key="2">
    <source>
        <dbReference type="SAM" id="Coils"/>
    </source>
</evidence>
<evidence type="ECO:0000313" key="6">
    <source>
        <dbReference type="EMBL" id="MBB6094719.1"/>
    </source>
</evidence>
<evidence type="ECO:0000256" key="1">
    <source>
        <dbReference type="ARBA" id="ARBA00009477"/>
    </source>
</evidence>
<keyword evidence="2" id="KW-0175">Coiled coil</keyword>
<dbReference type="RefSeq" id="WP_184334122.1">
    <property type="nucleotide sequence ID" value="NZ_JACHHZ010000004.1"/>
</dbReference>
<dbReference type="Pfam" id="PF25973">
    <property type="entry name" value="BSH_CzcB"/>
    <property type="match status" value="1"/>
</dbReference>
<dbReference type="Gene3D" id="2.40.50.100">
    <property type="match status" value="1"/>
</dbReference>
<dbReference type="Gene3D" id="1.10.287.470">
    <property type="entry name" value="Helix hairpin bin"/>
    <property type="match status" value="1"/>
</dbReference>
<protein>
    <submittedName>
        <fullName evidence="6">RND family efflux transporter MFP subunit</fullName>
    </submittedName>
</protein>
<dbReference type="SUPFAM" id="SSF111369">
    <property type="entry name" value="HlyD-like secretion proteins"/>
    <property type="match status" value="1"/>
</dbReference>
<dbReference type="EMBL" id="JACHHZ010000004">
    <property type="protein sequence ID" value="MBB6094719.1"/>
    <property type="molecule type" value="Genomic_DNA"/>
</dbReference>
<dbReference type="InterPro" id="IPR006143">
    <property type="entry name" value="RND_pump_MFP"/>
</dbReference>
<comment type="similarity">
    <text evidence="1">Belongs to the membrane fusion protein (MFP) (TC 8.A.1) family.</text>
</comment>
<gene>
    <name evidence="6" type="ORF">HNQ60_003606</name>
</gene>
<dbReference type="Gene3D" id="2.40.30.170">
    <property type="match status" value="1"/>
</dbReference>
<keyword evidence="3" id="KW-0732">Signal</keyword>
<dbReference type="GO" id="GO:0015562">
    <property type="term" value="F:efflux transmembrane transporter activity"/>
    <property type="evidence" value="ECO:0007669"/>
    <property type="project" value="TreeGrafter"/>
</dbReference>
<comment type="caution">
    <text evidence="6">The sequence shown here is derived from an EMBL/GenBank/DDBJ whole genome shotgun (WGS) entry which is preliminary data.</text>
</comment>
<feature type="signal peptide" evidence="3">
    <location>
        <begin position="1"/>
        <end position="19"/>
    </location>
</feature>
<dbReference type="AlphaFoldDB" id="A0A841HQW6"/>
<dbReference type="Gene3D" id="2.40.420.20">
    <property type="match status" value="1"/>
</dbReference>
<dbReference type="InterPro" id="IPR058647">
    <property type="entry name" value="BSH_CzcB-like"/>
</dbReference>
<evidence type="ECO:0000259" key="5">
    <source>
        <dbReference type="Pfam" id="PF25989"/>
    </source>
</evidence>
<feature type="domain" description="CzcB-like barrel-sandwich hybrid" evidence="4">
    <location>
        <begin position="60"/>
        <end position="193"/>
    </location>
</feature>
<evidence type="ECO:0000256" key="3">
    <source>
        <dbReference type="SAM" id="SignalP"/>
    </source>
</evidence>
<accession>A0A841HQW6</accession>
<dbReference type="Proteomes" id="UP000588068">
    <property type="component" value="Unassembled WGS sequence"/>
</dbReference>
<evidence type="ECO:0000259" key="4">
    <source>
        <dbReference type="Pfam" id="PF25973"/>
    </source>
</evidence>
<evidence type="ECO:0000313" key="7">
    <source>
        <dbReference type="Proteomes" id="UP000588068"/>
    </source>
</evidence>
<dbReference type="PANTHER" id="PTHR30469">
    <property type="entry name" value="MULTIDRUG RESISTANCE PROTEIN MDTA"/>
    <property type="match status" value="1"/>
</dbReference>
<dbReference type="GO" id="GO:1990281">
    <property type="term" value="C:efflux pump complex"/>
    <property type="evidence" value="ECO:0007669"/>
    <property type="project" value="TreeGrafter"/>
</dbReference>
<keyword evidence="7" id="KW-1185">Reference proteome</keyword>
<feature type="domain" description="YknX-like C-terminal permuted SH3-like" evidence="5">
    <location>
        <begin position="273"/>
        <end position="342"/>
    </location>
</feature>
<sequence length="361" mass="38578">MSMKTAAALAMLATATAWADAPEAPAVVVEVAKANVARVAPRRWVPGGVVSRNDARLATSAAGRLDYVAEVGTRVRAGDRIAKLEDETLRLQVEDAKAEVARIEAQRAMSERQLKRVEGLANSSISQTQLDEVRSQLAVLTAQLQQGQVRQRAAQHDLEQTEVRAPFPGVVTERLAQRGEYVTTGASIVRLVDTVHLEVRAQGPLSLVGLVRPSMELPVRVGGRQFPASVRTVVPVGEERSRQFELRLVLADSALSVGTPIEIGLPEREAGDALVVPRDAIAERQDGKYLMRVGADGKAQRVAVTADASDGDMVMVRGNIAPGDTVVIRGVERLQDGQHVTILTREAAATKAPGGVQGLAR</sequence>
<organism evidence="6 7">
    <name type="scientific">Povalibacter uvarum</name>
    <dbReference type="NCBI Taxonomy" id="732238"/>
    <lineage>
        <taxon>Bacteria</taxon>
        <taxon>Pseudomonadati</taxon>
        <taxon>Pseudomonadota</taxon>
        <taxon>Gammaproteobacteria</taxon>
        <taxon>Steroidobacterales</taxon>
        <taxon>Steroidobacteraceae</taxon>
        <taxon>Povalibacter</taxon>
    </lineage>
</organism>
<dbReference type="InterPro" id="IPR058637">
    <property type="entry name" value="YknX-like_C"/>
</dbReference>
<feature type="coiled-coil region" evidence="2">
    <location>
        <begin position="86"/>
        <end position="150"/>
    </location>
</feature>
<reference evidence="6 7" key="1">
    <citation type="submission" date="2020-08" db="EMBL/GenBank/DDBJ databases">
        <title>Genomic Encyclopedia of Type Strains, Phase IV (KMG-IV): sequencing the most valuable type-strain genomes for metagenomic binning, comparative biology and taxonomic classification.</title>
        <authorList>
            <person name="Goeker M."/>
        </authorList>
    </citation>
    <scope>NUCLEOTIDE SEQUENCE [LARGE SCALE GENOMIC DNA]</scope>
    <source>
        <strain evidence="6 7">DSM 26723</strain>
    </source>
</reference>
<proteinExistence type="inferred from homology"/>
<name>A0A841HQW6_9GAMM</name>